<name>A0A8H3F6Z1_9LECA</name>
<accession>A0A8H3F6Z1</accession>
<feature type="transmembrane region" description="Helical" evidence="8">
    <location>
        <begin position="409"/>
        <end position="429"/>
    </location>
</feature>
<dbReference type="GO" id="GO:0022857">
    <property type="term" value="F:transmembrane transporter activity"/>
    <property type="evidence" value="ECO:0007669"/>
    <property type="project" value="InterPro"/>
</dbReference>
<feature type="transmembrane region" description="Helical" evidence="8">
    <location>
        <begin position="435"/>
        <end position="455"/>
    </location>
</feature>
<gene>
    <name evidence="10" type="ORF">ALECFALPRED_000573</name>
</gene>
<feature type="transmembrane region" description="Helical" evidence="8">
    <location>
        <begin position="191"/>
        <end position="214"/>
    </location>
</feature>
<feature type="transmembrane region" description="Helical" evidence="8">
    <location>
        <begin position="498"/>
        <end position="517"/>
    </location>
</feature>
<keyword evidence="4 8" id="KW-0812">Transmembrane</keyword>
<feature type="transmembrane region" description="Helical" evidence="8">
    <location>
        <begin position="107"/>
        <end position="126"/>
    </location>
</feature>
<feature type="transmembrane region" description="Helical" evidence="8">
    <location>
        <begin position="383"/>
        <end position="402"/>
    </location>
</feature>
<dbReference type="Gene3D" id="1.20.1250.20">
    <property type="entry name" value="MFS general substrate transporter like domains"/>
    <property type="match status" value="1"/>
</dbReference>
<dbReference type="Proteomes" id="UP000664203">
    <property type="component" value="Unassembled WGS sequence"/>
</dbReference>
<reference evidence="10" key="1">
    <citation type="submission" date="2021-03" db="EMBL/GenBank/DDBJ databases">
        <authorList>
            <person name="Tagirdzhanova G."/>
        </authorList>
    </citation>
    <scope>NUCLEOTIDE SEQUENCE</scope>
</reference>
<dbReference type="Pfam" id="PF00083">
    <property type="entry name" value="Sugar_tr"/>
    <property type="match status" value="1"/>
</dbReference>
<evidence type="ECO:0000313" key="10">
    <source>
        <dbReference type="EMBL" id="CAF9918149.1"/>
    </source>
</evidence>
<dbReference type="InterPro" id="IPR005828">
    <property type="entry name" value="MFS_sugar_transport-like"/>
</dbReference>
<feature type="region of interest" description="Disordered" evidence="7">
    <location>
        <begin position="1"/>
        <end position="28"/>
    </location>
</feature>
<keyword evidence="3" id="KW-0813">Transport</keyword>
<feature type="transmembrane region" description="Helical" evidence="8">
    <location>
        <begin position="156"/>
        <end position="179"/>
    </location>
</feature>
<dbReference type="GO" id="GO:0016020">
    <property type="term" value="C:membrane"/>
    <property type="evidence" value="ECO:0007669"/>
    <property type="project" value="UniProtKB-SubCell"/>
</dbReference>
<proteinExistence type="inferred from homology"/>
<dbReference type="AlphaFoldDB" id="A0A8H3F6Z1"/>
<dbReference type="PANTHER" id="PTHR23511:SF12">
    <property type="entry name" value="TRANSPORTER, PUTATIVE (AFU_ORTHOLOGUE AFUA_7G01740)-RELATED"/>
    <property type="match status" value="1"/>
</dbReference>
<feature type="transmembrane region" description="Helical" evidence="8">
    <location>
        <begin position="334"/>
        <end position="355"/>
    </location>
</feature>
<evidence type="ECO:0000256" key="1">
    <source>
        <dbReference type="ARBA" id="ARBA00004141"/>
    </source>
</evidence>
<protein>
    <recommendedName>
        <fullName evidence="9">Major facilitator superfamily (MFS) profile domain-containing protein</fullName>
    </recommendedName>
</protein>
<evidence type="ECO:0000256" key="8">
    <source>
        <dbReference type="SAM" id="Phobius"/>
    </source>
</evidence>
<dbReference type="InterPro" id="IPR020846">
    <property type="entry name" value="MFS_dom"/>
</dbReference>
<feature type="transmembrane region" description="Helical" evidence="8">
    <location>
        <begin position="133"/>
        <end position="150"/>
    </location>
</feature>
<sequence>MDGKMEPGSKPKGAASVHSTPSLNNGLPNEQVLVPTLLKGSIDPVYEGKAQVLNSAIQEIGMGRYQWQLFVVVGGFGWASDNLWPIVTSLILPAIKSEFSPSKPPLLSLSQNIGLLVGAIFWGFGCDLFGRRWAFNLTIGITSVFGLIAAGSPNFAAIGCFAALWSVGVGGNLPVDSAIFLEFLPGSHQYLLTMLSVFWAFAQLLANLIAWPLLGYHTCQETATTCTRSENFGWRWFMIAMGLLAMIMFCCRFFFFTLYESPKYLMGRGKDEEAVRVVHEVARINGKATNLTLADLEVFNEAGQQGIDASAALKRKLEQVNFSHLRALFASPKLAWSTSLIILIWAFIGLGFPLYNAFLPYIQATRGAEFGDGSTYITFRNSTIIAVLGIPGALVGGALVEIPRFGRKGALALSTALTGVFLYCSTTAVTSNALLGWNCAYNFMSNIMYAVLYAYTPEIFATKDRGTGNASTATANRVFGIMAPIIAIYANLETSAPVYVSGALFIAAGLLTVLLPFEPRGKASL</sequence>
<keyword evidence="11" id="KW-1185">Reference proteome</keyword>
<evidence type="ECO:0000256" key="6">
    <source>
        <dbReference type="ARBA" id="ARBA00023136"/>
    </source>
</evidence>
<keyword evidence="6 8" id="KW-0472">Membrane</keyword>
<feature type="transmembrane region" description="Helical" evidence="8">
    <location>
        <begin position="234"/>
        <end position="259"/>
    </location>
</feature>
<organism evidence="10 11">
    <name type="scientific">Alectoria fallacina</name>
    <dbReference type="NCBI Taxonomy" id="1903189"/>
    <lineage>
        <taxon>Eukaryota</taxon>
        <taxon>Fungi</taxon>
        <taxon>Dikarya</taxon>
        <taxon>Ascomycota</taxon>
        <taxon>Pezizomycotina</taxon>
        <taxon>Lecanoromycetes</taxon>
        <taxon>OSLEUM clade</taxon>
        <taxon>Lecanoromycetidae</taxon>
        <taxon>Lecanorales</taxon>
        <taxon>Lecanorineae</taxon>
        <taxon>Parmeliaceae</taxon>
        <taxon>Alectoria</taxon>
    </lineage>
</organism>
<feature type="transmembrane region" description="Helical" evidence="8">
    <location>
        <begin position="475"/>
        <end position="492"/>
    </location>
</feature>
<keyword evidence="5 8" id="KW-1133">Transmembrane helix</keyword>
<evidence type="ECO:0000256" key="5">
    <source>
        <dbReference type="ARBA" id="ARBA00022989"/>
    </source>
</evidence>
<evidence type="ECO:0000256" key="2">
    <source>
        <dbReference type="ARBA" id="ARBA00008335"/>
    </source>
</evidence>
<comment type="caution">
    <text evidence="10">The sequence shown here is derived from an EMBL/GenBank/DDBJ whole genome shotgun (WGS) entry which is preliminary data.</text>
</comment>
<feature type="domain" description="Major facilitator superfamily (MFS) profile" evidence="9">
    <location>
        <begin position="67"/>
        <end position="520"/>
    </location>
</feature>
<dbReference type="FunFam" id="1.20.1250.20:FF:000171">
    <property type="entry name" value="MFS general substrate transporter"/>
    <property type="match status" value="1"/>
</dbReference>
<dbReference type="EMBL" id="CAJPDR010000109">
    <property type="protein sequence ID" value="CAF9918149.1"/>
    <property type="molecule type" value="Genomic_DNA"/>
</dbReference>
<evidence type="ECO:0000256" key="7">
    <source>
        <dbReference type="SAM" id="MobiDB-lite"/>
    </source>
</evidence>
<evidence type="ECO:0000256" key="3">
    <source>
        <dbReference type="ARBA" id="ARBA00022448"/>
    </source>
</evidence>
<evidence type="ECO:0000256" key="4">
    <source>
        <dbReference type="ARBA" id="ARBA00022692"/>
    </source>
</evidence>
<dbReference type="SUPFAM" id="SSF103473">
    <property type="entry name" value="MFS general substrate transporter"/>
    <property type="match status" value="1"/>
</dbReference>
<dbReference type="OrthoDB" id="4139357at2759"/>
<comment type="similarity">
    <text evidence="2">Belongs to the major facilitator superfamily.</text>
</comment>
<comment type="subcellular location">
    <subcellularLocation>
        <location evidence="1">Membrane</location>
        <topology evidence="1">Multi-pass membrane protein</topology>
    </subcellularLocation>
</comment>
<feature type="transmembrane region" description="Helical" evidence="8">
    <location>
        <begin position="69"/>
        <end position="95"/>
    </location>
</feature>
<dbReference type="CDD" id="cd17316">
    <property type="entry name" value="MFS_SV2_like"/>
    <property type="match status" value="1"/>
</dbReference>
<dbReference type="PANTHER" id="PTHR23511">
    <property type="entry name" value="SYNAPTIC VESICLE GLYCOPROTEIN 2"/>
    <property type="match status" value="1"/>
</dbReference>
<dbReference type="InterPro" id="IPR036259">
    <property type="entry name" value="MFS_trans_sf"/>
</dbReference>
<dbReference type="PROSITE" id="PS50850">
    <property type="entry name" value="MFS"/>
    <property type="match status" value="1"/>
</dbReference>
<evidence type="ECO:0000313" key="11">
    <source>
        <dbReference type="Proteomes" id="UP000664203"/>
    </source>
</evidence>
<evidence type="ECO:0000259" key="9">
    <source>
        <dbReference type="PROSITE" id="PS50850"/>
    </source>
</evidence>
<feature type="compositionally biased region" description="Polar residues" evidence="7">
    <location>
        <begin position="17"/>
        <end position="28"/>
    </location>
</feature>